<comment type="caution">
    <text evidence="2">The sequence shown here is derived from an EMBL/GenBank/DDBJ whole genome shotgun (WGS) entry which is preliminary data.</text>
</comment>
<name>A0ABW5GWL6_9PSEU</name>
<gene>
    <name evidence="2" type="ORF">ACFSYJ_42065</name>
</gene>
<accession>A0ABW5GWL6</accession>
<evidence type="ECO:0000313" key="3">
    <source>
        <dbReference type="Proteomes" id="UP001597419"/>
    </source>
</evidence>
<evidence type="ECO:0000313" key="2">
    <source>
        <dbReference type="EMBL" id="MFD2465265.1"/>
    </source>
</evidence>
<protein>
    <submittedName>
        <fullName evidence="2">Helix-turn-helix domain-containing protein</fullName>
    </submittedName>
</protein>
<feature type="region of interest" description="Disordered" evidence="1">
    <location>
        <begin position="193"/>
        <end position="213"/>
    </location>
</feature>
<sequence>MSIEVIHWALNAAPIPRDRRDASSLASVLVGLANHADPDGRNAFPSLARLAQYTRLSERSIRYALRALQELDLIRPSDPEIVAAYVKRADRRPNGYNLAVHRIESPVDNPGDEGQSLPSAEQHEGQTRPSRGANSDATGGKACPRNVLNHPGNRPARERPPAARSPLPSPCGQCDARPTDPVSARMLWLDADRTRSVRCPRCHPAAAPAGGAR</sequence>
<proteinExistence type="predicted"/>
<reference evidence="3" key="1">
    <citation type="journal article" date="2019" name="Int. J. Syst. Evol. Microbiol.">
        <title>The Global Catalogue of Microorganisms (GCM) 10K type strain sequencing project: providing services to taxonomists for standard genome sequencing and annotation.</title>
        <authorList>
            <consortium name="The Broad Institute Genomics Platform"/>
            <consortium name="The Broad Institute Genome Sequencing Center for Infectious Disease"/>
            <person name="Wu L."/>
            <person name="Ma J."/>
        </authorList>
    </citation>
    <scope>NUCLEOTIDE SEQUENCE [LARGE SCALE GENOMIC DNA]</scope>
    <source>
        <strain evidence="3">CGMCC 4.7643</strain>
    </source>
</reference>
<dbReference type="EMBL" id="JBHUKU010000030">
    <property type="protein sequence ID" value="MFD2465265.1"/>
    <property type="molecule type" value="Genomic_DNA"/>
</dbReference>
<feature type="region of interest" description="Disordered" evidence="1">
    <location>
        <begin position="104"/>
        <end position="179"/>
    </location>
</feature>
<evidence type="ECO:0000256" key="1">
    <source>
        <dbReference type="SAM" id="MobiDB-lite"/>
    </source>
</evidence>
<keyword evidence="3" id="KW-1185">Reference proteome</keyword>
<dbReference type="Proteomes" id="UP001597419">
    <property type="component" value="Unassembled WGS sequence"/>
</dbReference>
<dbReference type="Pfam" id="PF13730">
    <property type="entry name" value="HTH_36"/>
    <property type="match status" value="1"/>
</dbReference>
<feature type="compositionally biased region" description="Low complexity" evidence="1">
    <location>
        <begin position="204"/>
        <end position="213"/>
    </location>
</feature>
<feature type="compositionally biased region" description="Polar residues" evidence="1">
    <location>
        <begin position="127"/>
        <end position="137"/>
    </location>
</feature>
<organism evidence="2 3">
    <name type="scientific">Amycolatopsis samaneae</name>
    <dbReference type="NCBI Taxonomy" id="664691"/>
    <lineage>
        <taxon>Bacteria</taxon>
        <taxon>Bacillati</taxon>
        <taxon>Actinomycetota</taxon>
        <taxon>Actinomycetes</taxon>
        <taxon>Pseudonocardiales</taxon>
        <taxon>Pseudonocardiaceae</taxon>
        <taxon>Amycolatopsis</taxon>
    </lineage>
</organism>
<dbReference type="RefSeq" id="WP_345408023.1">
    <property type="nucleotide sequence ID" value="NZ_BAABHG010000024.1"/>
</dbReference>